<dbReference type="EMBL" id="SRYA01000013">
    <property type="protein sequence ID" value="TGY96750.1"/>
    <property type="molecule type" value="Genomic_DNA"/>
</dbReference>
<reference evidence="1" key="1">
    <citation type="submission" date="2019-04" db="EMBL/GenBank/DDBJ databases">
        <title>Microbes associate with the intestines of laboratory mice.</title>
        <authorList>
            <person name="Navarre W."/>
            <person name="Wong E."/>
            <person name="Huang K."/>
            <person name="Tropini C."/>
            <person name="Ng K."/>
            <person name="Yu B."/>
        </authorList>
    </citation>
    <scope>NUCLEOTIDE SEQUENCE</scope>
    <source>
        <strain evidence="1">NM01_1-7b</strain>
    </source>
</reference>
<accession>A0AC61RXW4</accession>
<dbReference type="Proteomes" id="UP000304953">
    <property type="component" value="Unassembled WGS sequence"/>
</dbReference>
<sequence>MPAERTAKQHRKTKETDVSLTLNLDGSGTSQLNTGIGFFDHMLEGFARHGFFDLKVQVTGDLIVDTHHTIEDAGIVLGNAIRIALRDKRGIKRYGSCILPMDETLVLCAIDLSGRPYFSFEGEFTVERVGYMDTEMVREFFYAVSYSAGMNLHMKILSGSNNHHMIEGLFKAFGRALDEATRKDTRIKDIMSTKGSL</sequence>
<gene>
    <name evidence="1" type="primary">hisB</name>
    <name evidence="1" type="ORF">E5329_08260</name>
</gene>
<keyword evidence="2" id="KW-1185">Reference proteome</keyword>
<comment type="caution">
    <text evidence="1">The sequence shown here is derived from an EMBL/GenBank/DDBJ whole genome shotgun (WGS) entry which is preliminary data.</text>
</comment>
<proteinExistence type="predicted"/>
<protein>
    <submittedName>
        <fullName evidence="1">Imidazoleglycerol-phosphate dehydratase HisB</fullName>
    </submittedName>
</protein>
<organism evidence="1 2">
    <name type="scientific">Petralouisia muris</name>
    <dbReference type="NCBI Taxonomy" id="3032872"/>
    <lineage>
        <taxon>Bacteria</taxon>
        <taxon>Bacillati</taxon>
        <taxon>Bacillota</taxon>
        <taxon>Clostridia</taxon>
        <taxon>Lachnospirales</taxon>
        <taxon>Lachnospiraceae</taxon>
        <taxon>Petralouisia</taxon>
    </lineage>
</organism>
<name>A0AC61RXW4_9FIRM</name>
<evidence type="ECO:0000313" key="1">
    <source>
        <dbReference type="EMBL" id="TGY96750.1"/>
    </source>
</evidence>
<evidence type="ECO:0000313" key="2">
    <source>
        <dbReference type="Proteomes" id="UP000304953"/>
    </source>
</evidence>